<evidence type="ECO:0000256" key="1">
    <source>
        <dbReference type="SAM" id="Phobius"/>
    </source>
</evidence>
<dbReference type="Proteomes" id="UP000628448">
    <property type="component" value="Unassembled WGS sequence"/>
</dbReference>
<sequence length="1023" mass="112567">MNISELSLKRPVLATVMNIAIILFGVVGYTFLALRDYPAIDPPIVNIRTSYVGANADIIESQITEPIEKEVNGIPGIRSISSSSQVGASNITVEFNLDVDLETAANDVRDKVSQAQRNLPQDIDAPPVVSKADANSDFILLLALQSPSKGLLELSDYAENVIQQRLQTINNVSAINIFGQKRYAMRIWLLSDKMNAFNISYTDINDALNKENVEIPAGKVYGNNTELTIRTLGRLTTEDQFNKIVLREDATGIVRLGDVAKVELGPENLEQSWKYNGVNAVGLAVIPQPGANYVDIADEFYKRLEEIQRSSKSDITFNVLVDNTRLVRQSIEEVEETLLIAFSLVVLVILFFFRNILIAIRPLIDIPISLVATFFIMYVAGFSINILTLLGIVLATGLVVDDGIVVTENIFRKLENGFPIRKAALEGSKEIFFAVVSTSITLAVVFLPVIFLQGFVGSLFREFGIVVAAAVLISAFVSLTITPVLNVYLNRKNAQHGWVYRKTEPFFTGMESGYRRMLEGFMRVRWVAWIVVVVCGLIIWLVGSQLQSELAPMEDRNSVRFQMTAPEGTSYDKMQSISDEVVSFLYDSVPERSFVFAATPGFGGSGSNSGFGRVGLVPADERVRSQNEIAQDLTKKLSRFNDARIFAVQEQTISVGIGSRGALPVQFILQNLDFQKLQDIIPKFLEAARQDPVFENIDVNLKFNKPELQLTIDRVKAKDLGLSTTDVAGAVQAAFSGRRLAYFIMNGKQYQVIGQVERPDRNKPTDIEKLYVRNSRGENIPLSAVVNLTESSSPPTLYHYNRFKSATISASLAEGKTIGDGVKSMRAIAGKLLDESFQTSLSGPSRDYEESSSNTTFAFGLALMLIYLVLAGQFESFLDPFTIMLTVPLALAGALLSLYIFGQTINIFSQIGMIMLIGLVTKNGILIVEFANQKRENGMPRIEAVIEAATQRLRPILMTSLATSFGALPIALSLGASSTSRVPLGIVIVGGIMFSLILTLFVIPAVYTFISGVHKTKKLEVTE</sequence>
<dbReference type="Gene3D" id="3.30.70.1440">
    <property type="entry name" value="Multidrug efflux transporter AcrB pore domain"/>
    <property type="match status" value="1"/>
</dbReference>
<feature type="transmembrane region" description="Helical" evidence="1">
    <location>
        <begin position="953"/>
        <end position="972"/>
    </location>
</feature>
<feature type="transmembrane region" description="Helical" evidence="1">
    <location>
        <begin position="12"/>
        <end position="34"/>
    </location>
</feature>
<feature type="transmembrane region" description="Helical" evidence="1">
    <location>
        <begin position="338"/>
        <end position="356"/>
    </location>
</feature>
<feature type="transmembrane region" description="Helical" evidence="1">
    <location>
        <begin position="431"/>
        <end position="451"/>
    </location>
</feature>
<dbReference type="EMBL" id="JADWYR010000001">
    <property type="protein sequence ID" value="MBG9375517.1"/>
    <property type="molecule type" value="Genomic_DNA"/>
</dbReference>
<evidence type="ECO:0000313" key="3">
    <source>
        <dbReference type="Proteomes" id="UP000628448"/>
    </source>
</evidence>
<dbReference type="PANTHER" id="PTHR32063:SF28">
    <property type="entry name" value="BLR2861 PROTEIN"/>
    <property type="match status" value="1"/>
</dbReference>
<feature type="transmembrane region" description="Helical" evidence="1">
    <location>
        <begin position="463"/>
        <end position="489"/>
    </location>
</feature>
<dbReference type="InterPro" id="IPR001036">
    <property type="entry name" value="Acrflvin-R"/>
</dbReference>
<feature type="transmembrane region" description="Helical" evidence="1">
    <location>
        <begin position="984"/>
        <end position="1010"/>
    </location>
</feature>
<dbReference type="Gene3D" id="3.30.70.1320">
    <property type="entry name" value="Multidrug efflux transporter AcrB pore domain like"/>
    <property type="match status" value="1"/>
</dbReference>
<dbReference type="RefSeq" id="WP_196989565.1">
    <property type="nucleotide sequence ID" value="NZ_JADWYR010000001.1"/>
</dbReference>
<feature type="transmembrane region" description="Helical" evidence="1">
    <location>
        <begin position="524"/>
        <end position="543"/>
    </location>
</feature>
<dbReference type="Pfam" id="PF00873">
    <property type="entry name" value="ACR_tran"/>
    <property type="match status" value="1"/>
</dbReference>
<evidence type="ECO:0000313" key="2">
    <source>
        <dbReference type="EMBL" id="MBG9375517.1"/>
    </source>
</evidence>
<dbReference type="SUPFAM" id="SSF82714">
    <property type="entry name" value="Multidrug efflux transporter AcrB TolC docking domain, DN and DC subdomains"/>
    <property type="match status" value="2"/>
</dbReference>
<feature type="transmembrane region" description="Helical" evidence="1">
    <location>
        <begin position="907"/>
        <end position="932"/>
    </location>
</feature>
<gene>
    <name evidence="2" type="ORF">I5907_04685</name>
</gene>
<dbReference type="SUPFAM" id="SSF82693">
    <property type="entry name" value="Multidrug efflux transporter AcrB pore domain, PN1, PN2, PC1 and PC2 subdomains"/>
    <property type="match status" value="3"/>
</dbReference>
<keyword evidence="3" id="KW-1185">Reference proteome</keyword>
<keyword evidence="1" id="KW-0812">Transmembrane</keyword>
<comment type="caution">
    <text evidence="2">The sequence shown here is derived from an EMBL/GenBank/DDBJ whole genome shotgun (WGS) entry which is preliminary data.</text>
</comment>
<feature type="transmembrane region" description="Helical" evidence="1">
    <location>
        <begin position="856"/>
        <end position="874"/>
    </location>
</feature>
<feature type="transmembrane region" description="Helical" evidence="1">
    <location>
        <begin position="881"/>
        <end position="901"/>
    </location>
</feature>
<dbReference type="InterPro" id="IPR027463">
    <property type="entry name" value="AcrB_DN_DC_subdom"/>
</dbReference>
<dbReference type="GO" id="GO:0042910">
    <property type="term" value="F:xenobiotic transmembrane transporter activity"/>
    <property type="evidence" value="ECO:0007669"/>
    <property type="project" value="TreeGrafter"/>
</dbReference>
<protein>
    <submittedName>
        <fullName evidence="2">Efflux RND transporter permease subunit</fullName>
    </submittedName>
</protein>
<dbReference type="FunFam" id="3.30.70.1430:FF:000001">
    <property type="entry name" value="Efflux pump membrane transporter"/>
    <property type="match status" value="1"/>
</dbReference>
<dbReference type="Gene3D" id="3.30.70.1430">
    <property type="entry name" value="Multidrug efflux transporter AcrB pore domain"/>
    <property type="match status" value="2"/>
</dbReference>
<organism evidence="2 3">
    <name type="scientific">Panacibacter microcysteis</name>
    <dbReference type="NCBI Taxonomy" id="2793269"/>
    <lineage>
        <taxon>Bacteria</taxon>
        <taxon>Pseudomonadati</taxon>
        <taxon>Bacteroidota</taxon>
        <taxon>Chitinophagia</taxon>
        <taxon>Chitinophagales</taxon>
        <taxon>Chitinophagaceae</taxon>
        <taxon>Panacibacter</taxon>
    </lineage>
</organism>
<keyword evidence="1" id="KW-1133">Transmembrane helix</keyword>
<dbReference type="PANTHER" id="PTHR32063">
    <property type="match status" value="1"/>
</dbReference>
<dbReference type="SUPFAM" id="SSF82866">
    <property type="entry name" value="Multidrug efflux transporter AcrB transmembrane domain"/>
    <property type="match status" value="2"/>
</dbReference>
<proteinExistence type="predicted"/>
<dbReference type="Gene3D" id="1.20.1640.10">
    <property type="entry name" value="Multidrug efflux transporter AcrB transmembrane domain"/>
    <property type="match status" value="2"/>
</dbReference>
<dbReference type="Gene3D" id="3.30.2090.10">
    <property type="entry name" value="Multidrug efflux transporter AcrB TolC docking domain, DN and DC subdomains"/>
    <property type="match status" value="2"/>
</dbReference>
<dbReference type="PRINTS" id="PR00702">
    <property type="entry name" value="ACRIFLAVINRP"/>
</dbReference>
<accession>A0A931DYY8</accession>
<dbReference type="AlphaFoldDB" id="A0A931DYY8"/>
<name>A0A931DYY8_9BACT</name>
<feature type="transmembrane region" description="Helical" evidence="1">
    <location>
        <begin position="386"/>
        <end position="411"/>
    </location>
</feature>
<reference evidence="2" key="1">
    <citation type="submission" date="2020-11" db="EMBL/GenBank/DDBJ databases">
        <title>Bacterial whole genome sequence for Panacibacter sp. DH6.</title>
        <authorList>
            <person name="Le V."/>
            <person name="Ko S."/>
            <person name="Ahn C.-Y."/>
            <person name="Oh H.-M."/>
        </authorList>
    </citation>
    <scope>NUCLEOTIDE SEQUENCE</scope>
    <source>
        <strain evidence="2">DH6</strain>
    </source>
</reference>
<dbReference type="GO" id="GO:0005886">
    <property type="term" value="C:plasma membrane"/>
    <property type="evidence" value="ECO:0007669"/>
    <property type="project" value="TreeGrafter"/>
</dbReference>
<keyword evidence="1" id="KW-0472">Membrane</keyword>